<dbReference type="Gene3D" id="1.20.5.190">
    <property type="match status" value="1"/>
</dbReference>
<dbReference type="EMBL" id="JBEHCU010001656">
    <property type="protein sequence ID" value="KAL1403392.1"/>
    <property type="molecule type" value="Genomic_DNA"/>
</dbReference>
<feature type="compositionally biased region" description="Polar residues" evidence="1">
    <location>
        <begin position="278"/>
        <end position="287"/>
    </location>
</feature>
<dbReference type="SMART" id="SM00015">
    <property type="entry name" value="IQ"/>
    <property type="match status" value="3"/>
</dbReference>
<dbReference type="InterPro" id="IPR027417">
    <property type="entry name" value="P-loop_NTPase"/>
</dbReference>
<accession>A0ABD1DUG7</accession>
<dbReference type="SUPFAM" id="SSF52540">
    <property type="entry name" value="P-loop containing nucleoside triphosphate hydrolases"/>
    <property type="match status" value="1"/>
</dbReference>
<dbReference type="FunFam" id="1.20.5.190:FF:000065">
    <property type="entry name" value="Calmodulin-binding transcription activator (Camta), drome"/>
    <property type="match status" value="1"/>
</dbReference>
<sequence length="300" mass="33721">MPERIKNESEEIMSLGSPMPESLSEDTSGMGMLNDSFMEPLLDSLPSSQFEEFNFEFSDHNYRYHDVGTPCSSLSPASSGPLQSPASYSIPQDAPVGSPSPPPTTQDFTEFLQSTNANPFEKDFSNLKLTEREQRELYEAAKCIQKAYRSYKGRKSRMEEQDKERSAAVVIQNYYRRYKQYAYYRQMTQAAVIIQNGYRSYCENKRFKKSQAGGGHQALASGVSGAVDGCSEEASGASGSTSCYYKKQHSPQQQQQQHMNNQGGSSKEPSPSGPLKRTYSQRTQNQAARKIQQFMRQSKN</sequence>
<reference evidence="2 3" key="1">
    <citation type="submission" date="2024-05" db="EMBL/GenBank/DDBJ databases">
        <title>Culex pipiens pipiens assembly and annotation.</title>
        <authorList>
            <person name="Alout H."/>
            <person name="Durand T."/>
        </authorList>
    </citation>
    <scope>NUCLEOTIDE SEQUENCE [LARGE SCALE GENOMIC DNA]</scope>
    <source>
        <strain evidence="2">HA-2024</strain>
        <tissue evidence="2">Whole body</tissue>
    </source>
</reference>
<dbReference type="AlphaFoldDB" id="A0ABD1DUG7"/>
<dbReference type="InterPro" id="IPR000048">
    <property type="entry name" value="IQ_motif_EF-hand-BS"/>
</dbReference>
<dbReference type="CDD" id="cd23767">
    <property type="entry name" value="IQCD"/>
    <property type="match status" value="3"/>
</dbReference>
<evidence type="ECO:0008006" key="4">
    <source>
        <dbReference type="Google" id="ProtNLM"/>
    </source>
</evidence>
<dbReference type="PANTHER" id="PTHR23335">
    <property type="entry name" value="CALMODULIN-BINDING TRANSCRIPTION ACTIVATOR CAMTA"/>
    <property type="match status" value="1"/>
</dbReference>
<dbReference type="PROSITE" id="PS50096">
    <property type="entry name" value="IQ"/>
    <property type="match status" value="2"/>
</dbReference>
<feature type="compositionally biased region" description="Polar residues" evidence="1">
    <location>
        <begin position="72"/>
        <end position="90"/>
    </location>
</feature>
<name>A0ABD1DUG7_CULPP</name>
<evidence type="ECO:0000313" key="2">
    <source>
        <dbReference type="EMBL" id="KAL1403392.1"/>
    </source>
</evidence>
<feature type="non-terminal residue" evidence="2">
    <location>
        <position position="300"/>
    </location>
</feature>
<proteinExistence type="predicted"/>
<keyword evidence="3" id="KW-1185">Reference proteome</keyword>
<gene>
    <name evidence="2" type="ORF">pipiens_020500</name>
</gene>
<organism evidence="2 3">
    <name type="scientific">Culex pipiens pipiens</name>
    <name type="common">Northern house mosquito</name>
    <dbReference type="NCBI Taxonomy" id="38569"/>
    <lineage>
        <taxon>Eukaryota</taxon>
        <taxon>Metazoa</taxon>
        <taxon>Ecdysozoa</taxon>
        <taxon>Arthropoda</taxon>
        <taxon>Hexapoda</taxon>
        <taxon>Insecta</taxon>
        <taxon>Pterygota</taxon>
        <taxon>Neoptera</taxon>
        <taxon>Endopterygota</taxon>
        <taxon>Diptera</taxon>
        <taxon>Nematocera</taxon>
        <taxon>Culicoidea</taxon>
        <taxon>Culicidae</taxon>
        <taxon>Culicinae</taxon>
        <taxon>Culicini</taxon>
        <taxon>Culex</taxon>
        <taxon>Culex</taxon>
    </lineage>
</organism>
<dbReference type="PANTHER" id="PTHR23335:SF1">
    <property type="entry name" value="CALMODULIN-BINDING TRANSCRIPTION ACTIVATOR, ISOFORM F"/>
    <property type="match status" value="1"/>
</dbReference>
<protein>
    <recommendedName>
        <fullName evidence="4">Calmodulin-binding transcription activator</fullName>
    </recommendedName>
</protein>
<feature type="compositionally biased region" description="Low complexity" evidence="1">
    <location>
        <begin position="250"/>
        <end position="274"/>
    </location>
</feature>
<evidence type="ECO:0000313" key="3">
    <source>
        <dbReference type="Proteomes" id="UP001562425"/>
    </source>
</evidence>
<evidence type="ECO:0000256" key="1">
    <source>
        <dbReference type="SAM" id="MobiDB-lite"/>
    </source>
</evidence>
<feature type="region of interest" description="Disordered" evidence="1">
    <location>
        <begin position="1"/>
        <end position="35"/>
    </location>
</feature>
<comment type="caution">
    <text evidence="2">The sequence shown here is derived from an EMBL/GenBank/DDBJ whole genome shotgun (WGS) entry which is preliminary data.</text>
</comment>
<dbReference type="Pfam" id="PF00612">
    <property type="entry name" value="IQ"/>
    <property type="match status" value="2"/>
</dbReference>
<feature type="region of interest" description="Disordered" evidence="1">
    <location>
        <begin position="241"/>
        <end position="300"/>
    </location>
</feature>
<dbReference type="Proteomes" id="UP001562425">
    <property type="component" value="Unassembled WGS sequence"/>
</dbReference>
<feature type="region of interest" description="Disordered" evidence="1">
    <location>
        <begin position="72"/>
        <end position="107"/>
    </location>
</feature>